<dbReference type="RefSeq" id="WP_010040018.1">
    <property type="nucleotide sequence ID" value="NZ_CP025958.1"/>
</dbReference>
<dbReference type="OrthoDB" id="251914at2"/>
<keyword evidence="4" id="KW-1185">Reference proteome</keyword>
<dbReference type="Gene3D" id="3.40.50.880">
    <property type="match status" value="1"/>
</dbReference>
<dbReference type="AlphaFoldDB" id="A0A2Z3H1P0"/>
<name>A0A2Z3H1P0_9BACT</name>
<feature type="domain" description="ThuA-like" evidence="2">
    <location>
        <begin position="45"/>
        <end position="274"/>
    </location>
</feature>
<gene>
    <name evidence="3" type="ORF">C1280_15495</name>
</gene>
<reference evidence="3 4" key="1">
    <citation type="submission" date="2018-01" db="EMBL/GenBank/DDBJ databases">
        <title>G. obscuriglobus.</title>
        <authorList>
            <person name="Franke J."/>
            <person name="Blomberg W."/>
            <person name="Selmecki A."/>
        </authorList>
    </citation>
    <scope>NUCLEOTIDE SEQUENCE [LARGE SCALE GENOMIC DNA]</scope>
    <source>
        <strain evidence="3 4">DSM 5831</strain>
    </source>
</reference>
<dbReference type="EMBL" id="CP025958">
    <property type="protein sequence ID" value="AWM38252.1"/>
    <property type="molecule type" value="Genomic_DNA"/>
</dbReference>
<dbReference type="SUPFAM" id="SSF52317">
    <property type="entry name" value="Class I glutamine amidotransferase-like"/>
    <property type="match status" value="1"/>
</dbReference>
<evidence type="ECO:0000256" key="1">
    <source>
        <dbReference type="SAM" id="SignalP"/>
    </source>
</evidence>
<evidence type="ECO:0000313" key="4">
    <source>
        <dbReference type="Proteomes" id="UP000245802"/>
    </source>
</evidence>
<evidence type="ECO:0000313" key="3">
    <source>
        <dbReference type="EMBL" id="AWM38252.1"/>
    </source>
</evidence>
<feature type="chain" id="PRO_5016461679" evidence="1">
    <location>
        <begin position="19"/>
        <end position="316"/>
    </location>
</feature>
<keyword evidence="1" id="KW-0732">Signal</keyword>
<accession>A0A2Z3H1P0</accession>
<dbReference type="Pfam" id="PF06283">
    <property type="entry name" value="ThuA"/>
    <property type="match status" value="1"/>
</dbReference>
<dbReference type="Proteomes" id="UP000245802">
    <property type="component" value="Chromosome"/>
</dbReference>
<dbReference type="InterPro" id="IPR029062">
    <property type="entry name" value="Class_I_gatase-like"/>
</dbReference>
<organism evidence="3 4">
    <name type="scientific">Gemmata obscuriglobus</name>
    <dbReference type="NCBI Taxonomy" id="114"/>
    <lineage>
        <taxon>Bacteria</taxon>
        <taxon>Pseudomonadati</taxon>
        <taxon>Planctomycetota</taxon>
        <taxon>Planctomycetia</taxon>
        <taxon>Gemmatales</taxon>
        <taxon>Gemmataceae</taxon>
        <taxon>Gemmata</taxon>
    </lineage>
</organism>
<feature type="signal peptide" evidence="1">
    <location>
        <begin position="1"/>
        <end position="18"/>
    </location>
</feature>
<evidence type="ECO:0000259" key="2">
    <source>
        <dbReference type="Pfam" id="PF06283"/>
    </source>
</evidence>
<proteinExistence type="predicted"/>
<protein>
    <submittedName>
        <fullName evidence="3">Thioesterase</fullName>
    </submittedName>
</protein>
<dbReference type="InterPro" id="IPR029010">
    <property type="entry name" value="ThuA-like"/>
</dbReference>
<sequence length="316" mass="35677">MRAVLSLLLFAPIVTARAEEPKADPFDQSKVVLEKEPPADFKGKRVLVVAGRASHGPGDHEFFAGCAILCDLLKQTDGVFPIMARDGWPKNEKLFDTADCVVMYMDGRNGHPVVQGKRMELIQKQIDRGCGWVNLHYAVDYLPEHGKKVLGWMGGYYEPNYSINPHWDAVIRSLPKHEITRGVKPFTLRDEWYYGMRFVEDMKGVTPILQAVPPDGTRGTEYTKRRKGEIETMAWAYERPDRAKGRGFGFTGGHFHRNWADENFRRVVVNAVLWSAKVEVPSTGAKVDFDPVNLNKNLDRKGKGEFKPILPPAPAK</sequence>
<dbReference type="KEGG" id="gog:C1280_15495"/>